<feature type="region of interest" description="Disordered" evidence="1">
    <location>
        <begin position="168"/>
        <end position="212"/>
    </location>
</feature>
<dbReference type="InterPro" id="IPR001005">
    <property type="entry name" value="SANT/Myb"/>
</dbReference>
<protein>
    <submittedName>
        <fullName evidence="4">Uncharacterized protein</fullName>
    </submittedName>
</protein>
<proteinExistence type="predicted"/>
<feature type="region of interest" description="Disordered" evidence="1">
    <location>
        <begin position="529"/>
        <end position="562"/>
    </location>
</feature>
<dbReference type="EMBL" id="KV454012">
    <property type="protein sequence ID" value="ODV97380.1"/>
    <property type="molecule type" value="Genomic_DNA"/>
</dbReference>
<feature type="compositionally biased region" description="Polar residues" evidence="1">
    <location>
        <begin position="76"/>
        <end position="89"/>
    </location>
</feature>
<feature type="compositionally biased region" description="Polar residues" evidence="1">
    <location>
        <begin position="201"/>
        <end position="212"/>
    </location>
</feature>
<dbReference type="STRING" id="669874.A0A1E4U059"/>
<evidence type="ECO:0000256" key="1">
    <source>
        <dbReference type="SAM" id="MobiDB-lite"/>
    </source>
</evidence>
<feature type="compositionally biased region" description="Low complexity" evidence="1">
    <location>
        <begin position="90"/>
        <end position="135"/>
    </location>
</feature>
<feature type="compositionally biased region" description="Low complexity" evidence="1">
    <location>
        <begin position="364"/>
        <end position="386"/>
    </location>
</feature>
<dbReference type="SMART" id="SM00717">
    <property type="entry name" value="SANT"/>
    <property type="match status" value="2"/>
</dbReference>
<dbReference type="Pfam" id="PF13921">
    <property type="entry name" value="Myb_DNA-bind_6"/>
    <property type="match status" value="1"/>
</dbReference>
<feature type="domain" description="HTH myb-type" evidence="3">
    <location>
        <begin position="20"/>
        <end position="67"/>
    </location>
</feature>
<dbReference type="Proteomes" id="UP000094236">
    <property type="component" value="Unassembled WGS sequence"/>
</dbReference>
<feature type="region of interest" description="Disordered" evidence="1">
    <location>
        <begin position="581"/>
        <end position="635"/>
    </location>
</feature>
<feature type="region of interest" description="Disordered" evidence="1">
    <location>
        <begin position="432"/>
        <end position="453"/>
    </location>
</feature>
<accession>A0A1E4U059</accession>
<organism evidence="4 5">
    <name type="scientific">Pachysolen tannophilus NRRL Y-2460</name>
    <dbReference type="NCBI Taxonomy" id="669874"/>
    <lineage>
        <taxon>Eukaryota</taxon>
        <taxon>Fungi</taxon>
        <taxon>Dikarya</taxon>
        <taxon>Ascomycota</taxon>
        <taxon>Saccharomycotina</taxon>
        <taxon>Pichiomycetes</taxon>
        <taxon>Pachysolenaceae</taxon>
        <taxon>Pachysolen</taxon>
    </lineage>
</organism>
<dbReference type="SUPFAM" id="SSF46689">
    <property type="entry name" value="Homeodomain-like"/>
    <property type="match status" value="1"/>
</dbReference>
<feature type="compositionally biased region" description="Low complexity" evidence="1">
    <location>
        <begin position="403"/>
        <end position="418"/>
    </location>
</feature>
<feature type="domain" description="Myb-like" evidence="2">
    <location>
        <begin position="19"/>
        <end position="63"/>
    </location>
</feature>
<name>A0A1E4U059_PACTA</name>
<feature type="compositionally biased region" description="Low complexity" evidence="1">
    <location>
        <begin position="540"/>
        <end position="562"/>
    </location>
</feature>
<dbReference type="CDD" id="cd00167">
    <property type="entry name" value="SANT"/>
    <property type="match status" value="1"/>
</dbReference>
<keyword evidence="5" id="KW-1185">Reference proteome</keyword>
<dbReference type="InterPro" id="IPR009057">
    <property type="entry name" value="Homeodomain-like_sf"/>
</dbReference>
<feature type="region of interest" description="Disordered" evidence="1">
    <location>
        <begin position="364"/>
        <end position="418"/>
    </location>
</feature>
<gene>
    <name evidence="4" type="ORF">PACTADRAFT_1947</name>
</gene>
<evidence type="ECO:0000313" key="4">
    <source>
        <dbReference type="EMBL" id="ODV97380.1"/>
    </source>
</evidence>
<reference evidence="5" key="1">
    <citation type="submission" date="2016-05" db="EMBL/GenBank/DDBJ databases">
        <title>Comparative genomics of biotechnologically important yeasts.</title>
        <authorList>
            <consortium name="DOE Joint Genome Institute"/>
            <person name="Riley R."/>
            <person name="Haridas S."/>
            <person name="Wolfe K.H."/>
            <person name="Lopes M.R."/>
            <person name="Hittinger C.T."/>
            <person name="Goker M."/>
            <person name="Salamov A."/>
            <person name="Wisecaver J."/>
            <person name="Long T.M."/>
            <person name="Aerts A.L."/>
            <person name="Barry K."/>
            <person name="Choi C."/>
            <person name="Clum A."/>
            <person name="Coughlan A.Y."/>
            <person name="Deshpande S."/>
            <person name="Douglass A.P."/>
            <person name="Hanson S.J."/>
            <person name="Klenk H.-P."/>
            <person name="Labutti K."/>
            <person name="Lapidus A."/>
            <person name="Lindquist E."/>
            <person name="Lipzen A."/>
            <person name="Meier-Kolthoff J.P."/>
            <person name="Ohm R.A."/>
            <person name="Otillar R.P."/>
            <person name="Pangilinan J."/>
            <person name="Peng Y."/>
            <person name="Rokas A."/>
            <person name="Rosa C.A."/>
            <person name="Scheuner C."/>
            <person name="Sibirny A.A."/>
            <person name="Slot J.C."/>
            <person name="Stielow J.B."/>
            <person name="Sun H."/>
            <person name="Kurtzman C.P."/>
            <person name="Blackwell M."/>
            <person name="Grigoriev I.V."/>
            <person name="Jeffries T.W."/>
        </authorList>
    </citation>
    <scope>NUCLEOTIDE SEQUENCE [LARGE SCALE GENOMIC DNA]</scope>
    <source>
        <strain evidence="5">NRRL Y-2460</strain>
    </source>
</reference>
<sequence length="650" mass="70077">MTDSTIDLKLTRPFSRAPSSWDPKDDLLLRHLKEEQKLGWKEIASHFTHRTPNACQFRWRRLRSGSLKMSAVGAVSNPSSPIHLDSNNTKQLAKSSRRQSSSLSATGGNNSLTDINSNTSTSNNQSPRQRSTSFLLSSSSSSAAATAAATEAAAALAGNINGNGNGNVNGNGNMGNGNSSSGLSSSSSSSASSGASTLANVNTNNGRQTPHQQQAAFLHPQPVHLINNRQRSLSTNTSNVSSTNSSPPQLASAPVYNNYWSFNNNANNPSKLSSSMTSEDPLSSVPDTLPSLLRQNQVSNKFQFEFEPSHGNYEVSHRIIPWHKEEDDLLMNRKERKLSFTELSILLPTRSESDIWSRINFLENNNNNNNNGNNGNTPSTTTSTKNGNDDDESNRGEEPDSPPSSNRSSHFSSFSSSFTRTAATTTSSSFYNDSIKGNGNGNPQGSISSSFPGNMSISHLPQLSRSLSISSSISNNSSYTQPPAFLTSRQRENSFNVSKESSSNNLIANAQRDEYLNSTNKRSISNLLVSSSPATEQKSHSQSQLQLQQHGSSLPPISSLSTSADDTQLEIGQSASILQNYSNANSSDDSRHSQEVTFKHTRHERENKDLPSNGLIGHKSSLSSGGAVSNRDAVKKSIKLPSIGSILNNF</sequence>
<dbReference type="OrthoDB" id="2143914at2759"/>
<evidence type="ECO:0000259" key="2">
    <source>
        <dbReference type="PROSITE" id="PS50090"/>
    </source>
</evidence>
<dbReference type="AlphaFoldDB" id="A0A1E4U059"/>
<evidence type="ECO:0000259" key="3">
    <source>
        <dbReference type="PROSITE" id="PS51294"/>
    </source>
</evidence>
<feature type="compositionally biased region" description="Basic and acidic residues" evidence="1">
    <location>
        <begin position="588"/>
        <end position="609"/>
    </location>
</feature>
<dbReference type="PROSITE" id="PS51294">
    <property type="entry name" value="HTH_MYB"/>
    <property type="match status" value="1"/>
</dbReference>
<feature type="region of interest" description="Disordered" evidence="1">
    <location>
        <begin position="73"/>
        <end position="135"/>
    </location>
</feature>
<feature type="region of interest" description="Disordered" evidence="1">
    <location>
        <begin position="270"/>
        <end position="289"/>
    </location>
</feature>
<dbReference type="InterPro" id="IPR017930">
    <property type="entry name" value="Myb_dom"/>
</dbReference>
<feature type="compositionally biased region" description="Low complexity" evidence="1">
    <location>
        <begin position="176"/>
        <end position="200"/>
    </location>
</feature>
<dbReference type="PROSITE" id="PS50090">
    <property type="entry name" value="MYB_LIKE"/>
    <property type="match status" value="1"/>
</dbReference>
<evidence type="ECO:0000313" key="5">
    <source>
        <dbReference type="Proteomes" id="UP000094236"/>
    </source>
</evidence>
<dbReference type="Gene3D" id="1.10.10.60">
    <property type="entry name" value="Homeodomain-like"/>
    <property type="match status" value="1"/>
</dbReference>